<comment type="caution">
    <text evidence="2">The sequence shown here is derived from an EMBL/GenBank/DDBJ whole genome shotgun (WGS) entry which is preliminary data.</text>
</comment>
<reference evidence="2 3" key="1">
    <citation type="submission" date="2019-02" db="EMBL/GenBank/DDBJ databases">
        <title>Pseudomonas spp from wheat grain.</title>
        <authorList>
            <person name="Cho G.-S."/>
            <person name="Franz C.M.A.P."/>
        </authorList>
    </citation>
    <scope>NUCLEOTIDE SEQUENCE [LARGE SCALE GENOMIC DNA]</scope>
    <source>
        <strain evidence="2 3">133NRW</strain>
    </source>
</reference>
<dbReference type="AlphaFoldDB" id="A0A4Q7D3D4"/>
<dbReference type="RefSeq" id="WP_065893847.1">
    <property type="nucleotide sequence ID" value="NZ_SGFD01000007.1"/>
</dbReference>
<name>A0A4Q7D3D4_9PSED</name>
<protein>
    <submittedName>
        <fullName evidence="2">Uncharacterized protein</fullName>
    </submittedName>
</protein>
<dbReference type="EMBL" id="SGFE01000012">
    <property type="protein sequence ID" value="RZI32287.1"/>
    <property type="molecule type" value="Genomic_DNA"/>
</dbReference>
<feature type="coiled-coil region" evidence="1">
    <location>
        <begin position="31"/>
        <end position="58"/>
    </location>
</feature>
<accession>A0A4Q7D3D4</accession>
<evidence type="ECO:0000256" key="1">
    <source>
        <dbReference type="SAM" id="Coils"/>
    </source>
</evidence>
<dbReference type="Proteomes" id="UP000293369">
    <property type="component" value="Unassembled WGS sequence"/>
</dbReference>
<keyword evidence="1" id="KW-0175">Coiled coil</keyword>
<sequence length="94" mass="10496">MSNLQNLIVNARSGLALDDKISDDRWQAIAKQCGAAEIEEIEQRIVSLRAELETVEEWDGDTQDDIHLAINTFTQLLKAAKSSTGYQHRNGVVQ</sequence>
<gene>
    <name evidence="2" type="ORF">EUX57_07970</name>
</gene>
<organism evidence="2 3">
    <name type="scientific">Pseudomonas orientalis</name>
    <dbReference type="NCBI Taxonomy" id="76758"/>
    <lineage>
        <taxon>Bacteria</taxon>
        <taxon>Pseudomonadati</taxon>
        <taxon>Pseudomonadota</taxon>
        <taxon>Gammaproteobacteria</taxon>
        <taxon>Pseudomonadales</taxon>
        <taxon>Pseudomonadaceae</taxon>
        <taxon>Pseudomonas</taxon>
    </lineage>
</organism>
<proteinExistence type="predicted"/>
<evidence type="ECO:0000313" key="2">
    <source>
        <dbReference type="EMBL" id="RZI32287.1"/>
    </source>
</evidence>
<evidence type="ECO:0000313" key="3">
    <source>
        <dbReference type="Proteomes" id="UP000293369"/>
    </source>
</evidence>